<dbReference type="SMART" id="SM00320">
    <property type="entry name" value="WD40"/>
    <property type="match status" value="4"/>
</dbReference>
<dbReference type="Gene3D" id="1.20.5.190">
    <property type="match status" value="1"/>
</dbReference>
<evidence type="ECO:0000256" key="6">
    <source>
        <dbReference type="SAM" id="MobiDB-lite"/>
    </source>
</evidence>
<feature type="repeat" description="WD" evidence="4">
    <location>
        <begin position="358"/>
        <end position="399"/>
    </location>
</feature>
<dbReference type="InterPro" id="IPR000048">
    <property type="entry name" value="IQ_motif_EF-hand-BS"/>
</dbReference>
<dbReference type="GO" id="GO:0000462">
    <property type="term" value="P:maturation of SSU-rRNA from tricistronic rRNA transcript (SSU-rRNA, 5.8S rRNA, LSU-rRNA)"/>
    <property type="evidence" value="ECO:0007669"/>
    <property type="project" value="TreeGrafter"/>
</dbReference>
<gene>
    <name evidence="9" type="ORF">PC118_g9976</name>
</gene>
<dbReference type="InterPro" id="IPR001680">
    <property type="entry name" value="WD40_rpt"/>
</dbReference>
<dbReference type="Gene3D" id="2.130.10.10">
    <property type="entry name" value="YVTN repeat-like/Quinoprotein amine dehydrogenase"/>
    <property type="match status" value="1"/>
</dbReference>
<dbReference type="GO" id="GO:0005730">
    <property type="term" value="C:nucleolus"/>
    <property type="evidence" value="ECO:0007669"/>
    <property type="project" value="TreeGrafter"/>
</dbReference>
<keyword evidence="2" id="KW-0539">Nucleus</keyword>
<evidence type="ECO:0000259" key="7">
    <source>
        <dbReference type="Pfam" id="PF04003"/>
    </source>
</evidence>
<dbReference type="InterPro" id="IPR052414">
    <property type="entry name" value="U3_snoRNA-assoc_WDR"/>
</dbReference>
<dbReference type="VEuPathDB" id="FungiDB:PC110_g2468"/>
<feature type="region of interest" description="Disordered" evidence="6">
    <location>
        <begin position="717"/>
        <end position="742"/>
    </location>
</feature>
<feature type="region of interest" description="Disordered" evidence="6">
    <location>
        <begin position="883"/>
        <end position="909"/>
    </location>
</feature>
<dbReference type="InterPro" id="IPR015943">
    <property type="entry name" value="WD40/YVTN_repeat-like_dom_sf"/>
</dbReference>
<feature type="region of interest" description="Disordered" evidence="6">
    <location>
        <begin position="114"/>
        <end position="137"/>
    </location>
</feature>
<keyword evidence="4" id="KW-0853">WD repeat</keyword>
<reference evidence="9" key="1">
    <citation type="submission" date="2018-10" db="EMBL/GenBank/DDBJ databases">
        <title>Effector identification in a new, highly contiguous assembly of the strawberry crown rot pathogen Phytophthora cactorum.</title>
        <authorList>
            <person name="Armitage A.D."/>
            <person name="Nellist C.F."/>
            <person name="Bates H."/>
            <person name="Vickerstaff R.J."/>
            <person name="Harrison R.J."/>
        </authorList>
    </citation>
    <scope>NUCLEOTIDE SEQUENCE</scope>
    <source>
        <strain evidence="9">P415</strain>
    </source>
</reference>
<proteinExistence type="inferred from homology"/>
<evidence type="ECO:0000313" key="9">
    <source>
        <dbReference type="EMBL" id="KAG2982437.1"/>
    </source>
</evidence>
<dbReference type="InterPro" id="IPR024977">
    <property type="entry name" value="Apc4-like_WD40_dom"/>
</dbReference>
<comment type="similarity">
    <text evidence="3">Belongs to the UTP5 family.</text>
</comment>
<evidence type="ECO:0008006" key="11">
    <source>
        <dbReference type="Google" id="ProtNLM"/>
    </source>
</evidence>
<organism evidence="9 10">
    <name type="scientific">Phytophthora cactorum</name>
    <dbReference type="NCBI Taxonomy" id="29920"/>
    <lineage>
        <taxon>Eukaryota</taxon>
        <taxon>Sar</taxon>
        <taxon>Stramenopiles</taxon>
        <taxon>Oomycota</taxon>
        <taxon>Peronosporomycetes</taxon>
        <taxon>Peronosporales</taxon>
        <taxon>Peronosporaceae</taxon>
        <taxon>Phytophthora</taxon>
    </lineage>
</organism>
<accession>A0A8T1G1E0</accession>
<dbReference type="SUPFAM" id="SSF50978">
    <property type="entry name" value="WD40 repeat-like"/>
    <property type="match status" value="1"/>
</dbReference>
<evidence type="ECO:0000256" key="5">
    <source>
        <dbReference type="SAM" id="Coils"/>
    </source>
</evidence>
<comment type="caution">
    <text evidence="9">The sequence shown here is derived from an EMBL/GenBank/DDBJ whole genome shotgun (WGS) entry which is preliminary data.</text>
</comment>
<dbReference type="SMART" id="SM00015">
    <property type="entry name" value="IQ"/>
    <property type="match status" value="2"/>
</dbReference>
<evidence type="ECO:0000256" key="2">
    <source>
        <dbReference type="ARBA" id="ARBA00023242"/>
    </source>
</evidence>
<keyword evidence="5" id="KW-0175">Coiled coil</keyword>
<dbReference type="Proteomes" id="UP000697107">
    <property type="component" value="Unassembled WGS sequence"/>
</dbReference>
<dbReference type="PANTHER" id="PTHR44267:SF1">
    <property type="entry name" value="WD REPEAT-CONTAINING PROTEIN 43"/>
    <property type="match status" value="1"/>
</dbReference>
<dbReference type="PANTHER" id="PTHR44267">
    <property type="entry name" value="WD REPEAT-CONTAINING PROTEIN 43"/>
    <property type="match status" value="1"/>
</dbReference>
<dbReference type="Pfam" id="PF12894">
    <property type="entry name" value="ANAPC4_WD40"/>
    <property type="match status" value="1"/>
</dbReference>
<feature type="coiled-coil region" evidence="5">
    <location>
        <begin position="71"/>
        <end position="105"/>
    </location>
</feature>
<feature type="repeat" description="WD" evidence="4">
    <location>
        <begin position="267"/>
        <end position="296"/>
    </location>
</feature>
<dbReference type="EMBL" id="RCML01000279">
    <property type="protein sequence ID" value="KAG2982437.1"/>
    <property type="molecule type" value="Genomic_DNA"/>
</dbReference>
<dbReference type="VEuPathDB" id="FungiDB:PC110_g2469"/>
<feature type="region of interest" description="Disordered" evidence="6">
    <location>
        <begin position="645"/>
        <end position="665"/>
    </location>
</feature>
<evidence type="ECO:0000256" key="3">
    <source>
        <dbReference type="ARBA" id="ARBA00038335"/>
    </source>
</evidence>
<evidence type="ECO:0000259" key="8">
    <source>
        <dbReference type="Pfam" id="PF12894"/>
    </source>
</evidence>
<comment type="subcellular location">
    <subcellularLocation>
        <location evidence="1">Nucleus</location>
    </subcellularLocation>
</comment>
<evidence type="ECO:0000256" key="1">
    <source>
        <dbReference type="ARBA" id="ARBA00004123"/>
    </source>
</evidence>
<evidence type="ECO:0000313" key="10">
    <source>
        <dbReference type="Proteomes" id="UP000697107"/>
    </source>
</evidence>
<name>A0A8T1G1E0_9STRA</name>
<dbReference type="Pfam" id="PF04003">
    <property type="entry name" value="Utp12"/>
    <property type="match status" value="1"/>
</dbReference>
<dbReference type="PROSITE" id="PS50082">
    <property type="entry name" value="WD_REPEATS_2"/>
    <property type="match status" value="2"/>
</dbReference>
<dbReference type="InterPro" id="IPR007148">
    <property type="entry name" value="SSU_processome_Utp12"/>
</dbReference>
<dbReference type="InterPro" id="IPR036322">
    <property type="entry name" value="WD40_repeat_dom_sf"/>
</dbReference>
<feature type="compositionally biased region" description="Basic and acidic residues" evidence="6">
    <location>
        <begin position="721"/>
        <end position="738"/>
    </location>
</feature>
<evidence type="ECO:0000256" key="4">
    <source>
        <dbReference type="PROSITE-ProRule" id="PRU00221"/>
    </source>
</evidence>
<feature type="domain" description="Small-subunit processome Utp12" evidence="7">
    <location>
        <begin position="755"/>
        <end position="857"/>
    </location>
</feature>
<protein>
    <recommendedName>
        <fullName evidence="11">Small-subunit processome Utp12 domain-containing protein</fullName>
    </recommendedName>
</protein>
<dbReference type="PROSITE" id="PS50096">
    <property type="entry name" value="IQ"/>
    <property type="match status" value="2"/>
</dbReference>
<sequence>MANRDEARAKSFTASMPPAATELKLPLLLTARPGNVGVQIDAHRAMDLFTHPRSATFTSQFHEIMYENGSLENYSRVVERTVQRARLLEDKLEKLRAREQYLLEDEAKRKQRRIQREAARQRRSWQMHQAAKRADERARETAAAITVQKVIRGALARRVARVLRQVRETHEAALMVQHAMKGYVARQHLERERERRAREEEECREREIHSAAAVLQRQARKRLKIVQEARQQAALAACIEDKEDEDESEDEATITTRLGPFVAMQLFADSQTHFAAVSEDGRLKVWDVANGALQQELKERDHLSYRYTSLAWTQPKSKSKKRSGASDLGLLALGTSSGAVVVWDLVTGEVKHTLQADAAHGSGAVQALAFNPQGSLLYSSSSDKHVLEWSVSSGKVERKFRCGSGGASALAVSADGEILAAGGSALRTFDLSSGKKSRKLVSGLSSAVTQLRFANVEGGIESSRFLFAATAGARFVNMYDLELTEHDAPALTFSLPSSADAVFARASVGEAVAAKKSKKSKKSKKENKEAAKPVIDLLVGSTAAAGAMFLWAHKYEQVDDVSELALTSKPLPPTLSTAESAGILLAELSTQEDKTEVLVARGSIVKPVFETVSPVEENAPSQWKKELEFAEISDALLLTAERADKNGKRQKVESTAEDEKTHVPTLSERRALVNSMAVVDDTTSFEDLDGEEDEEDELTLAERVEALRERVEGDVTAALSRAEREADTPEDKDRDNKPDASSLASVLEQALQARDNALLEYCLRTRDVKVVAKTVARVPASRVLALLEVIVRKLERSPNRFARLCPWLRAVLLHHTAYLVAQPDLVPSLSALYQLLETRLQVHEQMQKLSGRLALVLGQIHVNNGNNEQEDDETRAAVVYHEGEEEVEIDGDDSSQEEEDEDDVETEDE</sequence>
<dbReference type="AlphaFoldDB" id="A0A8T1G1E0"/>
<feature type="domain" description="Anaphase-promoting complex subunit 4-like WD40" evidence="8">
    <location>
        <begin position="329"/>
        <end position="408"/>
    </location>
</feature>